<keyword evidence="3" id="KW-1185">Reference proteome</keyword>
<comment type="caution">
    <text evidence="2">The sequence shown here is derived from an EMBL/GenBank/DDBJ whole genome shotgun (WGS) entry which is preliminary data.</text>
</comment>
<dbReference type="Proteomes" id="UP000276232">
    <property type="component" value="Unassembled WGS sequence"/>
</dbReference>
<name>A0A3N1HU52_9ACTN</name>
<feature type="region of interest" description="Disordered" evidence="1">
    <location>
        <begin position="117"/>
        <end position="164"/>
    </location>
</feature>
<evidence type="ECO:0000313" key="2">
    <source>
        <dbReference type="EMBL" id="ROP45936.1"/>
    </source>
</evidence>
<evidence type="ECO:0000313" key="3">
    <source>
        <dbReference type="Proteomes" id="UP000276232"/>
    </source>
</evidence>
<evidence type="ECO:0000256" key="1">
    <source>
        <dbReference type="SAM" id="MobiDB-lite"/>
    </source>
</evidence>
<proteinExistence type="predicted"/>
<protein>
    <recommendedName>
        <fullName evidence="4">Terminase small subunit</fullName>
    </recommendedName>
</protein>
<gene>
    <name evidence="2" type="ORF">EDC03_0552</name>
</gene>
<reference evidence="2 3" key="1">
    <citation type="journal article" date="2015" name="Stand. Genomic Sci.">
        <title>Genomic Encyclopedia of Bacterial and Archaeal Type Strains, Phase III: the genomes of soil and plant-associated and newly described type strains.</title>
        <authorList>
            <person name="Whitman W.B."/>
            <person name="Woyke T."/>
            <person name="Klenk H.P."/>
            <person name="Zhou Y."/>
            <person name="Lilburn T.G."/>
            <person name="Beck B.J."/>
            <person name="De Vos P."/>
            <person name="Vandamme P."/>
            <person name="Eisen J.A."/>
            <person name="Garrity G."/>
            <person name="Hugenholtz P."/>
            <person name="Kyrpides N.C."/>
        </authorList>
    </citation>
    <scope>NUCLEOTIDE SEQUENCE [LARGE SCALE GENOMIC DNA]</scope>
    <source>
        <strain evidence="2 3">CECT 7306</strain>
    </source>
</reference>
<sequence length="164" mass="17814">MAKKTAGQRVKKGPALQQSPTRGERLTRDLTELHPDLSPEQLLVLEEAARTADRLDQLDDVIAGRGVLELMHFRSVPERDGDERHVVMTVDAVLAEARQQQTVLKQLLAALRLPDEATGKRPQHRGGARGAYKPSGGVGERAAARTVSSLERARARRAGGDATS</sequence>
<dbReference type="EMBL" id="RJKN01000001">
    <property type="protein sequence ID" value="ROP45936.1"/>
    <property type="molecule type" value="Genomic_DNA"/>
</dbReference>
<accession>A0A3N1HU52</accession>
<organism evidence="2 3">
    <name type="scientific">Pseudokineococcus lusitanus</name>
    <dbReference type="NCBI Taxonomy" id="763993"/>
    <lineage>
        <taxon>Bacteria</taxon>
        <taxon>Bacillati</taxon>
        <taxon>Actinomycetota</taxon>
        <taxon>Actinomycetes</taxon>
        <taxon>Kineosporiales</taxon>
        <taxon>Kineosporiaceae</taxon>
        <taxon>Pseudokineococcus</taxon>
    </lineage>
</organism>
<dbReference type="AlphaFoldDB" id="A0A3N1HU52"/>
<dbReference type="InParanoid" id="A0A3N1HU52"/>
<feature type="region of interest" description="Disordered" evidence="1">
    <location>
        <begin position="1"/>
        <end position="25"/>
    </location>
</feature>
<evidence type="ECO:0008006" key="4">
    <source>
        <dbReference type="Google" id="ProtNLM"/>
    </source>
</evidence>